<dbReference type="InterPro" id="IPR001707">
    <property type="entry name" value="Cmp_AcTrfase"/>
</dbReference>
<evidence type="ECO:0000313" key="9">
    <source>
        <dbReference type="EMBL" id="EMP9431194.1"/>
    </source>
</evidence>
<evidence type="ECO:0000256" key="6">
    <source>
        <dbReference type="PIRSR" id="PIRSR000440-1"/>
    </source>
</evidence>
<evidence type="ECO:0000256" key="8">
    <source>
        <dbReference type="RuleBase" id="RU004156"/>
    </source>
</evidence>
<dbReference type="AlphaFoldDB" id="A0AAI9HWW5"/>
<evidence type="ECO:0000313" key="11">
    <source>
        <dbReference type="Proteomes" id="UP001495779"/>
    </source>
</evidence>
<name>A0AAI9HWW5_PROST</name>
<comment type="similarity">
    <text evidence="2 8">Belongs to the chloramphenicol acetyltransferase family.</text>
</comment>
<dbReference type="EMBL" id="AAZDVE040000001">
    <property type="protein sequence ID" value="EMP9431194.1"/>
    <property type="molecule type" value="Genomic_DNA"/>
</dbReference>
<dbReference type="PANTHER" id="PTHR38474">
    <property type="entry name" value="SLR0299 PROTEIN"/>
    <property type="match status" value="1"/>
</dbReference>
<organism evidence="9">
    <name type="scientific">Providencia stuartii</name>
    <dbReference type="NCBI Taxonomy" id="588"/>
    <lineage>
        <taxon>Bacteria</taxon>
        <taxon>Pseudomonadati</taxon>
        <taxon>Pseudomonadota</taxon>
        <taxon>Gammaproteobacteria</taxon>
        <taxon>Enterobacterales</taxon>
        <taxon>Morganellaceae</taxon>
        <taxon>Providencia</taxon>
    </lineage>
</organism>
<dbReference type="PIRSF" id="PIRSF000440">
    <property type="entry name" value="CAT"/>
    <property type="match status" value="1"/>
</dbReference>
<evidence type="ECO:0000256" key="4">
    <source>
        <dbReference type="ARBA" id="ARBA00023251"/>
    </source>
</evidence>
<dbReference type="EMBL" id="JAGSRH010000003">
    <property type="protein sequence ID" value="MER5075834.1"/>
    <property type="molecule type" value="Genomic_DNA"/>
</dbReference>
<dbReference type="NCBIfam" id="NF000491">
    <property type="entry name" value="chloram_CatA"/>
    <property type="match status" value="1"/>
</dbReference>
<comment type="catalytic activity">
    <reaction evidence="7">
        <text>chloramphenicol + acetyl-CoA = chloramphenicol 3-acetate + CoA</text>
        <dbReference type="Rhea" id="RHEA:18421"/>
        <dbReference type="ChEBI" id="CHEBI:16730"/>
        <dbReference type="ChEBI" id="CHEBI:17698"/>
        <dbReference type="ChEBI" id="CHEBI:57287"/>
        <dbReference type="ChEBI" id="CHEBI:57288"/>
        <dbReference type="EC" id="2.3.1.28"/>
    </reaction>
</comment>
<evidence type="ECO:0000256" key="7">
    <source>
        <dbReference type="RuleBase" id="RU000503"/>
    </source>
</evidence>
<evidence type="ECO:0000256" key="5">
    <source>
        <dbReference type="ARBA" id="ARBA00023315"/>
    </source>
</evidence>
<accession>A0AAI9HWW5</accession>
<protein>
    <recommendedName>
        <fullName evidence="7">Chloramphenicol acetyltransferase</fullName>
        <ecNumber evidence="7">2.3.1.28</ecNumber>
    </recommendedName>
</protein>
<dbReference type="PROSITE" id="PS00100">
    <property type="entry name" value="CAT"/>
    <property type="match status" value="1"/>
</dbReference>
<keyword evidence="5 7" id="KW-0012">Acyltransferase</keyword>
<dbReference type="InterPro" id="IPR018372">
    <property type="entry name" value="Chloramphenicol_AcTrfase_AS"/>
</dbReference>
<proteinExistence type="inferred from homology"/>
<dbReference type="RefSeq" id="WP_250000353.1">
    <property type="nucleotide sequence ID" value="NZ_CP095443.1"/>
</dbReference>
<dbReference type="PANTHER" id="PTHR38474:SF2">
    <property type="entry name" value="CHLORAMPHENICOL ACETYLTRANSFERASE"/>
    <property type="match status" value="1"/>
</dbReference>
<evidence type="ECO:0000256" key="2">
    <source>
        <dbReference type="ARBA" id="ARBA00010571"/>
    </source>
</evidence>
<evidence type="ECO:0000313" key="10">
    <source>
        <dbReference type="EMBL" id="MER5075834.1"/>
    </source>
</evidence>
<gene>
    <name evidence="9" type="primary">catA</name>
    <name evidence="9" type="ORF">JRA39_000181</name>
    <name evidence="10" type="ORF">KDV35_02930</name>
</gene>
<evidence type="ECO:0000256" key="3">
    <source>
        <dbReference type="ARBA" id="ARBA00022679"/>
    </source>
</evidence>
<dbReference type="EC" id="2.3.1.28" evidence="7"/>
<reference evidence="9" key="2">
    <citation type="submission" date="2024-02" db="EMBL/GenBank/DDBJ databases">
        <authorList>
            <consortium name="Clinical and Environmental Microbiology Branch: Whole genome sequencing antimicrobial resistance pathogens in the healthcare setting"/>
        </authorList>
    </citation>
    <scope>NUCLEOTIDE SEQUENCE</scope>
    <source>
        <strain evidence="9">2020GO-00142</strain>
    </source>
</reference>
<dbReference type="Gene3D" id="3.30.559.10">
    <property type="entry name" value="Chloramphenicol acetyltransferase-like domain"/>
    <property type="match status" value="1"/>
</dbReference>
<comment type="function">
    <text evidence="1 7">This enzyme is an effector of chloramphenicol resistance in bacteria.</text>
</comment>
<comment type="caution">
    <text evidence="9">The sequence shown here is derived from an EMBL/GenBank/DDBJ whole genome shotgun (WGS) entry which is preliminary data.</text>
</comment>
<dbReference type="SUPFAM" id="SSF52777">
    <property type="entry name" value="CoA-dependent acyltransferases"/>
    <property type="match status" value="1"/>
</dbReference>
<dbReference type="InterPro" id="IPR023213">
    <property type="entry name" value="CAT-like_dom_sf"/>
</dbReference>
<dbReference type="GO" id="GO:0008811">
    <property type="term" value="F:chloramphenicol O-acetyltransferase activity"/>
    <property type="evidence" value="ECO:0007669"/>
    <property type="project" value="UniProtKB-EC"/>
</dbReference>
<dbReference type="GO" id="GO:0046677">
    <property type="term" value="P:response to antibiotic"/>
    <property type="evidence" value="ECO:0007669"/>
    <property type="project" value="UniProtKB-KW"/>
</dbReference>
<evidence type="ECO:0000256" key="1">
    <source>
        <dbReference type="ARBA" id="ARBA00002150"/>
    </source>
</evidence>
<reference evidence="10 11" key="1">
    <citation type="submission" date="2021-04" db="EMBL/GenBank/DDBJ databases">
        <title>Determining the burden of carbapenem-resistant Enterobacterales from a tertiary public heath setting in Bangladesh: a clinical, epidemiological, and molecular study.</title>
        <authorList>
            <person name="Farzana R."/>
            <person name="Walsh T.R."/>
        </authorList>
    </citation>
    <scope>NUCLEOTIDE SEQUENCE [LARGE SCALE GENOMIC DNA]</scope>
    <source>
        <strain evidence="10">Dmpro_s316</strain>
        <strain evidence="11">dmpro_s316</strain>
    </source>
</reference>
<dbReference type="SMART" id="SM01059">
    <property type="entry name" value="CAT"/>
    <property type="match status" value="1"/>
</dbReference>
<keyword evidence="4 7" id="KW-0046">Antibiotic resistance</keyword>
<keyword evidence="3 7" id="KW-0808">Transferase</keyword>
<feature type="active site" description="Proton acceptor" evidence="6">
    <location>
        <position position="189"/>
    </location>
</feature>
<dbReference type="Pfam" id="PF00302">
    <property type="entry name" value="CAT"/>
    <property type="match status" value="1"/>
</dbReference>
<dbReference type="Proteomes" id="UP001495779">
    <property type="component" value="Unassembled WGS sequence"/>
</dbReference>
<sequence>MNYTKVNIDEWNRKQHFSFYRQAMPCGFSLTTQLDISTLKSVIVKQGYKLYPVMIYLISKAVNHYPESRMAIKEGELVLWDQVNPAYTVFHQQTETFSQLWTEYNDDWSIFLSHYQQDQLLYKDCLDLMAKPDYPENHFCISMIPWVSFEGFNLNVANFTDYFPPIFTMGKYHYSGEKVLLPLSVQVHHATIDGFHMARMVNQIQTLCDNVEY</sequence>